<sequence>MVNVEPSDGAVRHVKGHDSKVAGWKKWKVGHNADTLVVIGYGLLGGMLFVISKDGKLLARKDISLFERIKRSFK</sequence>
<keyword evidence="3" id="KW-1185">Reference proteome</keyword>
<evidence type="ECO:0000256" key="1">
    <source>
        <dbReference type="SAM" id="Phobius"/>
    </source>
</evidence>
<feature type="transmembrane region" description="Helical" evidence="1">
    <location>
        <begin position="33"/>
        <end position="51"/>
    </location>
</feature>
<keyword evidence="1" id="KW-0812">Transmembrane</keyword>
<keyword evidence="1" id="KW-1133">Transmembrane helix</keyword>
<evidence type="ECO:0000313" key="3">
    <source>
        <dbReference type="Proteomes" id="UP000222564"/>
    </source>
</evidence>
<gene>
    <name evidence="2" type="ORF">P378_05220</name>
</gene>
<comment type="caution">
    <text evidence="2">The sequence shown here is derived from an EMBL/GenBank/DDBJ whole genome shotgun (WGS) entry which is preliminary data.</text>
</comment>
<evidence type="ECO:0000313" key="2">
    <source>
        <dbReference type="EMBL" id="PHJ39148.1"/>
    </source>
</evidence>
<dbReference type="AlphaFoldDB" id="A0A2C6MG22"/>
<name>A0A2C6MG22_9FIRM</name>
<accession>A0A2C6MG22</accession>
<dbReference type="EMBL" id="AWQQ01000033">
    <property type="protein sequence ID" value="PHJ39148.1"/>
    <property type="molecule type" value="Genomic_DNA"/>
</dbReference>
<proteinExistence type="predicted"/>
<dbReference type="RefSeq" id="WP_099082429.1">
    <property type="nucleotide sequence ID" value="NZ_AWQQ01000033.1"/>
</dbReference>
<organism evidence="2 3">
    <name type="scientific">Desulforamulus profundi</name>
    <dbReference type="NCBI Taxonomy" id="1383067"/>
    <lineage>
        <taxon>Bacteria</taxon>
        <taxon>Bacillati</taxon>
        <taxon>Bacillota</taxon>
        <taxon>Clostridia</taxon>
        <taxon>Eubacteriales</taxon>
        <taxon>Peptococcaceae</taxon>
        <taxon>Desulforamulus</taxon>
    </lineage>
</organism>
<dbReference type="Proteomes" id="UP000222564">
    <property type="component" value="Unassembled WGS sequence"/>
</dbReference>
<protein>
    <submittedName>
        <fullName evidence="2">Uncharacterized protein</fullName>
    </submittedName>
</protein>
<reference evidence="2 3" key="1">
    <citation type="submission" date="2013-09" db="EMBL/GenBank/DDBJ databases">
        <title>Biodegradation of hydrocarbons in the deep terrestrial subsurface : characterization of a microbial consortium composed of two Desulfotomaculum species originating from a deep geological formation.</title>
        <authorList>
            <person name="Aullo T."/>
            <person name="Berlendis S."/>
            <person name="Lascourreges J.-F."/>
            <person name="Dessort D."/>
            <person name="Saint-Laurent S."/>
            <person name="Schraauwers B."/>
            <person name="Mas J."/>
            <person name="Magot M."/>
            <person name="Ranchou-Peyruse A."/>
        </authorList>
    </citation>
    <scope>NUCLEOTIDE SEQUENCE [LARGE SCALE GENOMIC DNA]</scope>
    <source>
        <strain evidence="2 3">Bs107</strain>
    </source>
</reference>
<keyword evidence="1" id="KW-0472">Membrane</keyword>